<feature type="transmembrane region" description="Helical" evidence="1">
    <location>
        <begin position="54"/>
        <end position="74"/>
    </location>
</feature>
<reference evidence="2 3" key="1">
    <citation type="submission" date="2018-07" db="EMBL/GenBank/DDBJ databases">
        <authorList>
            <person name="Peeters C."/>
        </authorList>
    </citation>
    <scope>NUCLEOTIDE SEQUENCE [LARGE SCALE GENOMIC DNA]</scope>
    <source>
        <strain evidence="2 3">LMG 3411</strain>
    </source>
</reference>
<organism evidence="2 3">
    <name type="scientific">Achromobacter agilis</name>
    <dbReference type="NCBI Taxonomy" id="1353888"/>
    <lineage>
        <taxon>Bacteria</taxon>
        <taxon>Pseudomonadati</taxon>
        <taxon>Pseudomonadota</taxon>
        <taxon>Betaproteobacteria</taxon>
        <taxon>Burkholderiales</taxon>
        <taxon>Alcaligenaceae</taxon>
        <taxon>Achromobacter</taxon>
    </lineage>
</organism>
<proteinExistence type="predicted"/>
<keyword evidence="3" id="KW-1185">Reference proteome</keyword>
<dbReference type="EMBL" id="UFQB01000020">
    <property type="protein sequence ID" value="SSW69523.1"/>
    <property type="molecule type" value="Genomic_DNA"/>
</dbReference>
<evidence type="ECO:0000313" key="3">
    <source>
        <dbReference type="Proteomes" id="UP000289184"/>
    </source>
</evidence>
<gene>
    <name evidence="2" type="ORF">AGI3411_04213</name>
</gene>
<keyword evidence="1" id="KW-1133">Transmembrane helix</keyword>
<dbReference type="Proteomes" id="UP000289184">
    <property type="component" value="Unassembled WGS sequence"/>
</dbReference>
<keyword evidence="1" id="KW-0472">Membrane</keyword>
<dbReference type="OrthoDB" id="8652945at2"/>
<evidence type="ECO:0000256" key="1">
    <source>
        <dbReference type="SAM" id="Phobius"/>
    </source>
</evidence>
<keyword evidence="1" id="KW-0812">Transmembrane</keyword>
<dbReference type="AlphaFoldDB" id="A0A446CP84"/>
<sequence>MQHSQSFSAGELIKTFRHGKVFVYFLVILGFVCLGMAGFVMYLSTIAPKMNPALFYGTFGLLLCFGLGAFWAAAWQKKLRRASYDVYEKGIAQIIGNQTAYTPYTEIEDLYLFSSGQTILSGMATNLAYRRNASEPFRWISEHLWGFMDFQQLVRERYLNERQPAILETLASGGAVTFNYISTGQVWRKRVSGKFLNISTLPIVLTRDALEVQGHKIPLSSLRSVDLNTWTEKVVIKDASGNIVLSTIGLGILSLDLFLNTLSLIREADFDRAAATPA</sequence>
<protein>
    <submittedName>
        <fullName evidence="2">Uncharacterized protein</fullName>
    </submittedName>
</protein>
<name>A0A446CP84_9BURK</name>
<dbReference type="RefSeq" id="WP_129529305.1">
    <property type="nucleotide sequence ID" value="NZ_UFQB01000020.1"/>
</dbReference>
<evidence type="ECO:0000313" key="2">
    <source>
        <dbReference type="EMBL" id="SSW69523.1"/>
    </source>
</evidence>
<feature type="transmembrane region" description="Helical" evidence="1">
    <location>
        <begin position="21"/>
        <end position="42"/>
    </location>
</feature>
<accession>A0A446CP84</accession>